<comment type="subcellular location">
    <subcellularLocation>
        <location evidence="1 7">Nucleus</location>
        <location evidence="1 7">Nucleolus</location>
    </subcellularLocation>
</comment>
<comment type="similarity">
    <text evidence="6 7">Belongs to the MPP10 family.</text>
</comment>
<feature type="compositionally biased region" description="Polar residues" evidence="8">
    <location>
        <begin position="137"/>
        <end position="152"/>
    </location>
</feature>
<protein>
    <recommendedName>
        <fullName evidence="7">U3 small nucleolar ribonucleoprotein protein MPP10</fullName>
    </recommendedName>
</protein>
<organism evidence="9 10">
    <name type="scientific">Exophiala sideris</name>
    <dbReference type="NCBI Taxonomy" id="1016849"/>
    <lineage>
        <taxon>Eukaryota</taxon>
        <taxon>Fungi</taxon>
        <taxon>Dikarya</taxon>
        <taxon>Ascomycota</taxon>
        <taxon>Pezizomycotina</taxon>
        <taxon>Eurotiomycetes</taxon>
        <taxon>Chaetothyriomycetidae</taxon>
        <taxon>Chaetothyriales</taxon>
        <taxon>Herpotrichiellaceae</taxon>
        <taxon>Exophiala</taxon>
    </lineage>
</organism>
<dbReference type="EMBL" id="JAVRRF010000025">
    <property type="protein sequence ID" value="KAK5053649.1"/>
    <property type="molecule type" value="Genomic_DNA"/>
</dbReference>
<feature type="compositionally biased region" description="Polar residues" evidence="8">
    <location>
        <begin position="278"/>
        <end position="289"/>
    </location>
</feature>
<evidence type="ECO:0000256" key="6">
    <source>
        <dbReference type="ARBA" id="ARBA00029455"/>
    </source>
</evidence>
<evidence type="ECO:0000256" key="4">
    <source>
        <dbReference type="ARBA" id="ARBA00023242"/>
    </source>
</evidence>
<feature type="region of interest" description="Disordered" evidence="8">
    <location>
        <begin position="627"/>
        <end position="746"/>
    </location>
</feature>
<evidence type="ECO:0000313" key="9">
    <source>
        <dbReference type="EMBL" id="KAK5053649.1"/>
    </source>
</evidence>
<feature type="compositionally biased region" description="Basic and acidic residues" evidence="8">
    <location>
        <begin position="648"/>
        <end position="658"/>
    </location>
</feature>
<keyword evidence="5 7" id="KW-0687">Ribonucleoprotein</keyword>
<dbReference type="PANTHER" id="PTHR17039">
    <property type="entry name" value="U3 SMALL NUCLEOLAR RIBONUCLEOPROTEIN PROTEIN MPP10"/>
    <property type="match status" value="1"/>
</dbReference>
<name>A0ABR0J2W9_9EURO</name>
<feature type="compositionally biased region" description="Acidic residues" evidence="8">
    <location>
        <begin position="290"/>
        <end position="302"/>
    </location>
</feature>
<evidence type="ECO:0000256" key="1">
    <source>
        <dbReference type="ARBA" id="ARBA00004604"/>
    </source>
</evidence>
<keyword evidence="10" id="KW-1185">Reference proteome</keyword>
<evidence type="ECO:0000256" key="8">
    <source>
        <dbReference type="SAM" id="MobiDB-lite"/>
    </source>
</evidence>
<evidence type="ECO:0000256" key="2">
    <source>
        <dbReference type="ARBA" id="ARBA00022517"/>
    </source>
</evidence>
<evidence type="ECO:0000256" key="3">
    <source>
        <dbReference type="ARBA" id="ARBA00022552"/>
    </source>
</evidence>
<feature type="compositionally biased region" description="Acidic residues" evidence="8">
    <location>
        <begin position="396"/>
        <end position="409"/>
    </location>
</feature>
<feature type="compositionally biased region" description="Basic and acidic residues" evidence="8">
    <location>
        <begin position="627"/>
        <end position="640"/>
    </location>
</feature>
<evidence type="ECO:0000256" key="5">
    <source>
        <dbReference type="ARBA" id="ARBA00023274"/>
    </source>
</evidence>
<evidence type="ECO:0000313" key="10">
    <source>
        <dbReference type="Proteomes" id="UP001345691"/>
    </source>
</evidence>
<feature type="compositionally biased region" description="Acidic residues" evidence="8">
    <location>
        <begin position="255"/>
        <end position="264"/>
    </location>
</feature>
<comment type="caution">
    <text evidence="9">The sequence shown here is derived from an EMBL/GenBank/DDBJ whole genome shotgun (WGS) entry which is preliminary data.</text>
</comment>
<dbReference type="PIRSF" id="PIRSF017300">
    <property type="entry name" value="snoRNP_Mpp10"/>
    <property type="match status" value="1"/>
</dbReference>
<feature type="compositionally biased region" description="Basic and acidic residues" evidence="8">
    <location>
        <begin position="410"/>
        <end position="425"/>
    </location>
</feature>
<dbReference type="Proteomes" id="UP001345691">
    <property type="component" value="Unassembled WGS sequence"/>
</dbReference>
<feature type="compositionally biased region" description="Polar residues" evidence="8">
    <location>
        <begin position="671"/>
        <end position="685"/>
    </location>
</feature>
<feature type="compositionally biased region" description="Low complexity" evidence="8">
    <location>
        <begin position="363"/>
        <end position="373"/>
    </location>
</feature>
<feature type="compositionally biased region" description="Basic residues" evidence="8">
    <location>
        <begin position="659"/>
        <end position="670"/>
    </location>
</feature>
<proteinExistence type="inferred from homology"/>
<dbReference type="InterPro" id="IPR012173">
    <property type="entry name" value="Mpp10"/>
</dbReference>
<feature type="compositionally biased region" description="Acidic residues" evidence="8">
    <location>
        <begin position="157"/>
        <end position="218"/>
    </location>
</feature>
<reference evidence="9 10" key="1">
    <citation type="submission" date="2023-08" db="EMBL/GenBank/DDBJ databases">
        <title>Black Yeasts Isolated from many extreme environments.</title>
        <authorList>
            <person name="Coleine C."/>
            <person name="Stajich J.E."/>
            <person name="Selbmann L."/>
        </authorList>
    </citation>
    <scope>NUCLEOTIDE SEQUENCE [LARGE SCALE GENOMIC DNA]</scope>
    <source>
        <strain evidence="9 10">CCFEE 6328</strain>
    </source>
</reference>
<dbReference type="PANTHER" id="PTHR17039:SF0">
    <property type="entry name" value="U3 SMALL NUCLEOLAR RIBONUCLEOPROTEIN PROTEIN MPP10"/>
    <property type="match status" value="1"/>
</dbReference>
<accession>A0ABR0J2W9</accession>
<evidence type="ECO:0000256" key="7">
    <source>
        <dbReference type="PIRNR" id="PIRNR017300"/>
    </source>
</evidence>
<feature type="region of interest" description="Disordered" evidence="8">
    <location>
        <begin position="511"/>
        <end position="531"/>
    </location>
</feature>
<keyword evidence="2 7" id="KW-0690">Ribosome biogenesis</keyword>
<feature type="region of interest" description="Disordered" evidence="8">
    <location>
        <begin position="137"/>
        <end position="428"/>
    </location>
</feature>
<keyword evidence="3 7" id="KW-0698">rRNA processing</keyword>
<feature type="compositionally biased region" description="Basic and acidic residues" evidence="8">
    <location>
        <begin position="688"/>
        <end position="701"/>
    </location>
</feature>
<feature type="compositionally biased region" description="Basic and acidic residues" evidence="8">
    <location>
        <begin position="516"/>
        <end position="528"/>
    </location>
</feature>
<dbReference type="Pfam" id="PF04006">
    <property type="entry name" value="Mpp10"/>
    <property type="match status" value="1"/>
</dbReference>
<feature type="compositionally biased region" description="Acidic residues" evidence="8">
    <location>
        <begin position="310"/>
        <end position="328"/>
    </location>
</feature>
<keyword evidence="4 7" id="KW-0539">Nucleus</keyword>
<gene>
    <name evidence="9" type="primary">MPP10</name>
    <name evidence="9" type="ORF">LTR69_009294</name>
</gene>
<sequence length="746" mass="82948">MQAPLILGRVGPRRPRKTASISVMALASHPMADPQSLLTSLSNSTQTFLQPPSSLHAEALACVKSLLDPLAADVADAQKHRRDENRRKRKRADVERQEDVLQLRQVYTSGLGVKQVWEQARRVLDAACSEVEREIASQKQQIQSTPLTNGHATASDDVPEDDLDEEEDLLEDGDLEDDLLDEESLGEEGDYEEDEDLDEDMEDIEDEGLDSENAEDEPATYVPDPNGLNDGFFSIDDFNRQTQFLEQQDARGEDDNPSDEDEIDWNANPLSMPLPKSAITNPKSKNSENIPDEEDDSEDEDGPTFGDADLNADDSDEDMVDGDNDDLEAGMPTLENTNEVRYADFFAPPPKQLSKTKRMRALPKTQPTPQTKPQDGDETENDMQRAIADVRRDLLDSDDEDISDAESGSDDGRPSTKNMSTHEKQQAAIAAEIRRLEAASVAKRDWTLSGEARAAERPLNSLIEEDLEFERTGKPVPVITAEVSEEIEQLIKRRILAREFDEVTRRRPDALGTANDTRRGRTELDDTKPQSSLAEVYEQEHLRATDPGYIDKRSAATKKQHDEISRLWKEVSNQLDLLSNLHFKPKRLEAEIKTVEDKPTIAMEDARPVGLGVNADESMLAPQEVYRPGETKTQDGDIVVRKGGAAANKEEMTREEKLRRRRRDKERTKKANAQQGKSGVGNTANAGDKGKKSKTQDKADILSDLQKGNVKVIDKKGELQDLGGKKGRKGRDATQSQVAGGGVLKL</sequence>
<comment type="function">
    <text evidence="7">Involved in nucleolar processing of pre-18S ribosomal RNA.</text>
</comment>